<proteinExistence type="predicted"/>
<dbReference type="GO" id="GO:0004113">
    <property type="term" value="F:2',3'-cyclic-nucleotide 3'-phosphodiesterase activity"/>
    <property type="evidence" value="ECO:0007669"/>
    <property type="project" value="TreeGrafter"/>
</dbReference>
<dbReference type="SUPFAM" id="SSF56300">
    <property type="entry name" value="Metallo-dependent phosphatases"/>
    <property type="match status" value="1"/>
</dbReference>
<dbReference type="InterPro" id="IPR029052">
    <property type="entry name" value="Metallo-depent_PP-like"/>
</dbReference>
<name>A0A0F9ELR3_9ZZZZ</name>
<protein>
    <recommendedName>
        <fullName evidence="2">Metallophosphoesterase</fullName>
    </recommendedName>
</protein>
<organism evidence="1">
    <name type="scientific">marine sediment metagenome</name>
    <dbReference type="NCBI Taxonomy" id="412755"/>
    <lineage>
        <taxon>unclassified sequences</taxon>
        <taxon>metagenomes</taxon>
        <taxon>ecological metagenomes</taxon>
    </lineage>
</organism>
<gene>
    <name evidence="1" type="ORF">LCGC14_2137250</name>
</gene>
<dbReference type="PANTHER" id="PTHR36303:SF1">
    <property type="entry name" value="2',3'-CYCLIC-NUCLEOTIDE 2'-PHOSPHODIESTERASE"/>
    <property type="match status" value="1"/>
</dbReference>
<dbReference type="EMBL" id="LAZR01026941">
    <property type="protein sequence ID" value="KKL67211.1"/>
    <property type="molecule type" value="Genomic_DNA"/>
</dbReference>
<dbReference type="Gene3D" id="3.60.21.10">
    <property type="match status" value="1"/>
</dbReference>
<evidence type="ECO:0000313" key="1">
    <source>
        <dbReference type="EMBL" id="KKL67211.1"/>
    </source>
</evidence>
<comment type="caution">
    <text evidence="1">The sequence shown here is derived from an EMBL/GenBank/DDBJ whole genome shotgun (WGS) entry which is preliminary data.</text>
</comment>
<accession>A0A0F9ELR3</accession>
<reference evidence="1" key="1">
    <citation type="journal article" date="2015" name="Nature">
        <title>Complex archaea that bridge the gap between prokaryotes and eukaryotes.</title>
        <authorList>
            <person name="Spang A."/>
            <person name="Saw J.H."/>
            <person name="Jorgensen S.L."/>
            <person name="Zaremba-Niedzwiedzka K."/>
            <person name="Martijn J."/>
            <person name="Lind A.E."/>
            <person name="van Eijk R."/>
            <person name="Schleper C."/>
            <person name="Guy L."/>
            <person name="Ettema T.J."/>
        </authorList>
    </citation>
    <scope>NUCLEOTIDE SEQUENCE</scope>
</reference>
<dbReference type="InterPro" id="IPR005235">
    <property type="entry name" value="YmdB-like"/>
</dbReference>
<dbReference type="AlphaFoldDB" id="A0A0F9ELR3"/>
<dbReference type="PANTHER" id="PTHR36303">
    <property type="entry name" value="2',3'-CYCLIC-NUCLEOTIDE 2'-PHOSPHODIESTERASE"/>
    <property type="match status" value="1"/>
</dbReference>
<sequence length="253" mass="27912">MSVFKVLYLGEIVGKSGIFCVKKLLPSLIKSNKIDFVIANGEGATGGFGIGRNHSIYLHKMGIDVLTAGECIYYKKDMVPHIPRATYILRPANYPYDNPGRGWMIYTRDERQIGVISLLGQSGFRRVHLDNPYLLVSHLIKRISEVTPTIIIDFHAATTAEKYTMFYHVDGKVSAVIGSHTKAITADEHILPGGTAVITSAGRTGSLLTQVHELSKEAWQQLEIQGVIMELDKQGRALSIERIRVACEGGTDD</sequence>
<evidence type="ECO:0008006" key="2">
    <source>
        <dbReference type="Google" id="ProtNLM"/>
    </source>
</evidence>
<dbReference type="Pfam" id="PF13277">
    <property type="entry name" value="YmdB"/>
    <property type="match status" value="1"/>
</dbReference>